<dbReference type="RefSeq" id="WP_133496644.1">
    <property type="nucleotide sequence ID" value="NZ_BMLU01000012.1"/>
</dbReference>
<evidence type="ECO:0000313" key="1">
    <source>
        <dbReference type="EMBL" id="TDN79288.1"/>
    </source>
</evidence>
<dbReference type="AlphaFoldDB" id="A0A4V3BSF6"/>
<protein>
    <submittedName>
        <fullName evidence="1">Uncharacterized protein</fullName>
    </submittedName>
</protein>
<accession>A0A4V3BSF6</accession>
<evidence type="ECO:0000313" key="2">
    <source>
        <dbReference type="Proteomes" id="UP000295493"/>
    </source>
</evidence>
<proteinExistence type="predicted"/>
<name>A0A4V3BSF6_9SPHN</name>
<dbReference type="OrthoDB" id="7582968at2"/>
<comment type="caution">
    <text evidence="1">The sequence shown here is derived from an EMBL/GenBank/DDBJ whole genome shotgun (WGS) entry which is preliminary data.</text>
</comment>
<dbReference type="EMBL" id="SNWD01000013">
    <property type="protein sequence ID" value="TDN79288.1"/>
    <property type="molecule type" value="Genomic_DNA"/>
</dbReference>
<organism evidence="1 2">
    <name type="scientific">Stakelama pacifica</name>
    <dbReference type="NCBI Taxonomy" id="517720"/>
    <lineage>
        <taxon>Bacteria</taxon>
        <taxon>Pseudomonadati</taxon>
        <taxon>Pseudomonadota</taxon>
        <taxon>Alphaproteobacteria</taxon>
        <taxon>Sphingomonadales</taxon>
        <taxon>Sphingomonadaceae</taxon>
        <taxon>Stakelama</taxon>
    </lineage>
</organism>
<gene>
    <name evidence="1" type="ORF">EV664_11366</name>
</gene>
<reference evidence="1 2" key="1">
    <citation type="submission" date="2019-03" db="EMBL/GenBank/DDBJ databases">
        <title>Genomic Encyclopedia of Type Strains, Phase IV (KMG-IV): sequencing the most valuable type-strain genomes for metagenomic binning, comparative biology and taxonomic classification.</title>
        <authorList>
            <person name="Goeker M."/>
        </authorList>
    </citation>
    <scope>NUCLEOTIDE SEQUENCE [LARGE SCALE GENOMIC DNA]</scope>
    <source>
        <strain evidence="1 2">DSM 25059</strain>
    </source>
</reference>
<dbReference type="Proteomes" id="UP000295493">
    <property type="component" value="Unassembled WGS sequence"/>
</dbReference>
<keyword evidence="2" id="KW-1185">Reference proteome</keyword>
<sequence>MVRAILVLIGIAVLILAALMALGIVSLNQTQEASLPKIQVEGGKAPEFDADVGEVRLKTERKTVEVPKLEVEKAKDAEAENVN</sequence>